<dbReference type="PANTHER" id="PTHR11562">
    <property type="entry name" value="CATION EFFLUX PROTEIN/ ZINC TRANSPORTER"/>
    <property type="match status" value="1"/>
</dbReference>
<dbReference type="RefSeq" id="WP_044645966.1">
    <property type="nucleotide sequence ID" value="NZ_JTHP01000015.1"/>
</dbReference>
<feature type="domain" description="Cation efflux protein transmembrane" evidence="10">
    <location>
        <begin position="57"/>
        <end position="249"/>
    </location>
</feature>
<gene>
    <name evidence="12" type="ORF">QD47_09825</name>
</gene>
<dbReference type="NCBIfam" id="TIGR01297">
    <property type="entry name" value="CDF"/>
    <property type="match status" value="1"/>
</dbReference>
<dbReference type="InterPro" id="IPR058533">
    <property type="entry name" value="Cation_efflux_TM"/>
</dbReference>
<evidence type="ECO:0000313" key="13">
    <source>
        <dbReference type="Proteomes" id="UP000032534"/>
    </source>
</evidence>
<sequence length="337" mass="37188">MSKKSHTHDHNTACEHDCNQHHQHNHSKGSEHSHAHGHGHSHSHGHSHGHGANKNALKLSFFLIAGYMIIEFIGGLLTNSLALLSDAGHMLSDAGALGLSYLAMTWGQRQASMSKTFGYKRFEVLAAFINGLALALISIYIFWEAFKRISDPPGIMTSGMLIIAVLGLLVNIAAAFILMRGDTSENLNIRSAFLHVIGDLLGSVGAIVAALLIMFFGWNLADPIASILVAVLVIISAYRVTRDSIHTLMEGTPLNMNTDQIKQSLLDLEYVVEVHDLHVWALSSDVPLLSCHIIIQDPKYNSVVLERAQRLLKERYEIKHITIQIDRPGIPCHIEHH</sequence>
<comment type="caution">
    <text evidence="12">The sequence shown here is derived from an EMBL/GenBank/DDBJ whole genome shotgun (WGS) entry which is preliminary data.</text>
</comment>
<dbReference type="Proteomes" id="UP000032534">
    <property type="component" value="Unassembled WGS sequence"/>
</dbReference>
<evidence type="ECO:0000256" key="9">
    <source>
        <dbReference type="SAM" id="Phobius"/>
    </source>
</evidence>
<dbReference type="InterPro" id="IPR002524">
    <property type="entry name" value="Cation_efflux"/>
</dbReference>
<feature type="compositionally biased region" description="Basic and acidic residues" evidence="8">
    <location>
        <begin position="8"/>
        <end position="20"/>
    </location>
</feature>
<feature type="transmembrane region" description="Helical" evidence="9">
    <location>
        <begin position="87"/>
        <end position="104"/>
    </location>
</feature>
<organism evidence="12 13">
    <name type="scientific">Paenibacillus terrae</name>
    <dbReference type="NCBI Taxonomy" id="159743"/>
    <lineage>
        <taxon>Bacteria</taxon>
        <taxon>Bacillati</taxon>
        <taxon>Bacillota</taxon>
        <taxon>Bacilli</taxon>
        <taxon>Bacillales</taxon>
        <taxon>Paenibacillaceae</taxon>
        <taxon>Paenibacillus</taxon>
    </lineage>
</organism>
<dbReference type="OrthoDB" id="9809646at2"/>
<name>A0A0D7X336_9BACL</name>
<keyword evidence="6" id="KW-0406">Ion transport</keyword>
<dbReference type="GO" id="GO:0005886">
    <property type="term" value="C:plasma membrane"/>
    <property type="evidence" value="ECO:0007669"/>
    <property type="project" value="TreeGrafter"/>
</dbReference>
<dbReference type="GO" id="GO:0005385">
    <property type="term" value="F:zinc ion transmembrane transporter activity"/>
    <property type="evidence" value="ECO:0007669"/>
    <property type="project" value="TreeGrafter"/>
</dbReference>
<comment type="subcellular location">
    <subcellularLocation>
        <location evidence="1">Membrane</location>
        <topology evidence="1">Multi-pass membrane protein</topology>
    </subcellularLocation>
</comment>
<evidence type="ECO:0000259" key="11">
    <source>
        <dbReference type="Pfam" id="PF16916"/>
    </source>
</evidence>
<feature type="transmembrane region" description="Helical" evidence="9">
    <location>
        <begin position="191"/>
        <end position="218"/>
    </location>
</feature>
<dbReference type="InterPro" id="IPR036837">
    <property type="entry name" value="Cation_efflux_CTD_sf"/>
</dbReference>
<dbReference type="Pfam" id="PF16916">
    <property type="entry name" value="ZT_dimer"/>
    <property type="match status" value="1"/>
</dbReference>
<comment type="similarity">
    <text evidence="2">Belongs to the cation diffusion facilitator (CDF) transporter (TC 2.A.4) family. SLC30A subfamily.</text>
</comment>
<feature type="transmembrane region" description="Helical" evidence="9">
    <location>
        <begin position="59"/>
        <end position="81"/>
    </location>
</feature>
<evidence type="ECO:0000256" key="6">
    <source>
        <dbReference type="ARBA" id="ARBA00023065"/>
    </source>
</evidence>
<dbReference type="SUPFAM" id="SSF160240">
    <property type="entry name" value="Cation efflux protein cytoplasmic domain-like"/>
    <property type="match status" value="1"/>
</dbReference>
<dbReference type="Pfam" id="PF01545">
    <property type="entry name" value="Cation_efflux"/>
    <property type="match status" value="1"/>
</dbReference>
<reference evidence="12 13" key="1">
    <citation type="submission" date="2014-11" db="EMBL/GenBank/DDBJ databases">
        <title>Draft Genome Sequences of Paenibacillus polymyxa NRRL B-30509 and Paenibacillus terrae NRRL B-30644, Strains from a Poultry Environment that Produce Tridecaptin A and Paenicidins.</title>
        <authorList>
            <person name="van Belkum M.J."/>
            <person name="Lohans C.T."/>
            <person name="Vederas J.C."/>
        </authorList>
    </citation>
    <scope>NUCLEOTIDE SEQUENCE [LARGE SCALE GENOMIC DNA]</scope>
    <source>
        <strain evidence="12 13">NRRL B-30644</strain>
    </source>
</reference>
<dbReference type="PATRIC" id="fig|159743.3.peg.2191"/>
<evidence type="ECO:0000256" key="4">
    <source>
        <dbReference type="ARBA" id="ARBA00022692"/>
    </source>
</evidence>
<accession>A0A0D7X336</accession>
<dbReference type="Gene3D" id="1.20.1510.10">
    <property type="entry name" value="Cation efflux protein transmembrane domain"/>
    <property type="match status" value="1"/>
</dbReference>
<evidence type="ECO:0000256" key="2">
    <source>
        <dbReference type="ARBA" id="ARBA00008873"/>
    </source>
</evidence>
<evidence type="ECO:0000256" key="5">
    <source>
        <dbReference type="ARBA" id="ARBA00022989"/>
    </source>
</evidence>
<feature type="compositionally biased region" description="Basic residues" evidence="8">
    <location>
        <begin position="35"/>
        <end position="51"/>
    </location>
</feature>
<dbReference type="InterPro" id="IPR027470">
    <property type="entry name" value="Cation_efflux_CTD"/>
</dbReference>
<keyword evidence="3" id="KW-0813">Transport</keyword>
<evidence type="ECO:0000256" key="8">
    <source>
        <dbReference type="SAM" id="MobiDB-lite"/>
    </source>
</evidence>
<keyword evidence="7 9" id="KW-0472">Membrane</keyword>
<feature type="region of interest" description="Disordered" evidence="8">
    <location>
        <begin position="1"/>
        <end position="51"/>
    </location>
</feature>
<evidence type="ECO:0000313" key="12">
    <source>
        <dbReference type="EMBL" id="KJD45781.1"/>
    </source>
</evidence>
<feature type="transmembrane region" description="Helical" evidence="9">
    <location>
        <begin position="155"/>
        <end position="179"/>
    </location>
</feature>
<proteinExistence type="inferred from homology"/>
<dbReference type="InterPro" id="IPR027469">
    <property type="entry name" value="Cation_efflux_TMD_sf"/>
</dbReference>
<dbReference type="EMBL" id="JTHP01000015">
    <property type="protein sequence ID" value="KJD45781.1"/>
    <property type="molecule type" value="Genomic_DNA"/>
</dbReference>
<dbReference type="PANTHER" id="PTHR11562:SF17">
    <property type="entry name" value="RE54080P-RELATED"/>
    <property type="match status" value="1"/>
</dbReference>
<dbReference type="InterPro" id="IPR050681">
    <property type="entry name" value="CDF/SLC30A"/>
</dbReference>
<keyword evidence="5 9" id="KW-1133">Transmembrane helix</keyword>
<evidence type="ECO:0000256" key="3">
    <source>
        <dbReference type="ARBA" id="ARBA00022448"/>
    </source>
</evidence>
<dbReference type="AlphaFoldDB" id="A0A0D7X336"/>
<evidence type="ECO:0000259" key="10">
    <source>
        <dbReference type="Pfam" id="PF01545"/>
    </source>
</evidence>
<keyword evidence="13" id="KW-1185">Reference proteome</keyword>
<keyword evidence="4 9" id="KW-0812">Transmembrane</keyword>
<feature type="transmembrane region" description="Helical" evidence="9">
    <location>
        <begin position="224"/>
        <end position="241"/>
    </location>
</feature>
<feature type="domain" description="Cation efflux protein cytoplasmic" evidence="11">
    <location>
        <begin position="256"/>
        <end position="326"/>
    </location>
</feature>
<feature type="transmembrane region" description="Helical" evidence="9">
    <location>
        <begin position="124"/>
        <end position="143"/>
    </location>
</feature>
<dbReference type="SUPFAM" id="SSF161111">
    <property type="entry name" value="Cation efflux protein transmembrane domain-like"/>
    <property type="match status" value="1"/>
</dbReference>
<evidence type="ECO:0000256" key="1">
    <source>
        <dbReference type="ARBA" id="ARBA00004141"/>
    </source>
</evidence>
<protein>
    <submittedName>
        <fullName evidence="12">Zinc transporter ZitB</fullName>
    </submittedName>
</protein>
<evidence type="ECO:0000256" key="7">
    <source>
        <dbReference type="ARBA" id="ARBA00023136"/>
    </source>
</evidence>